<evidence type="ECO:0000256" key="1">
    <source>
        <dbReference type="SAM" id="Coils"/>
    </source>
</evidence>
<dbReference type="HOGENOM" id="CLU_1667737_0_0_7"/>
<feature type="signal peptide" evidence="2">
    <location>
        <begin position="1"/>
        <end position="24"/>
    </location>
</feature>
<organism evidence="3 4">
    <name type="scientific">Pelobacter propionicus (strain DSM 2379 / NBRC 103807 / OttBd1)</name>
    <dbReference type="NCBI Taxonomy" id="338966"/>
    <lineage>
        <taxon>Bacteria</taxon>
        <taxon>Pseudomonadati</taxon>
        <taxon>Thermodesulfobacteriota</taxon>
        <taxon>Desulfuromonadia</taxon>
        <taxon>Desulfuromonadales</taxon>
        <taxon>Desulfuromonadaceae</taxon>
        <taxon>Pelobacter</taxon>
    </lineage>
</organism>
<dbReference type="EMBL" id="CP000482">
    <property type="protein sequence ID" value="ABK99803.1"/>
    <property type="molecule type" value="Genomic_DNA"/>
</dbReference>
<evidence type="ECO:0000313" key="4">
    <source>
        <dbReference type="Proteomes" id="UP000006732"/>
    </source>
</evidence>
<dbReference type="RefSeq" id="WP_011736064.1">
    <property type="nucleotide sequence ID" value="NC_008609.1"/>
</dbReference>
<sequence>MKSTAAGLALISSILLLTATPIHAVEQKTVFNTTGIEYKAGTGAERCQEKCDKRSGPDAQSLSAEGWTIMTSSPKKVTAEAYRYTPCSSCQPHGCICIGTEYLLQRDEPTPRAGTTPANEPVQLQKENDLLRKEMTLLRQENEKLRNQLKSIQKLTSE</sequence>
<protein>
    <recommendedName>
        <fullName evidence="5">Secreted protein</fullName>
    </recommendedName>
</protein>
<gene>
    <name evidence="3" type="ordered locus">Ppro_2196</name>
</gene>
<evidence type="ECO:0000313" key="3">
    <source>
        <dbReference type="EMBL" id="ABK99803.1"/>
    </source>
</evidence>
<evidence type="ECO:0008006" key="5">
    <source>
        <dbReference type="Google" id="ProtNLM"/>
    </source>
</evidence>
<evidence type="ECO:0000256" key="2">
    <source>
        <dbReference type="SAM" id="SignalP"/>
    </source>
</evidence>
<accession>A1AR33</accession>
<keyword evidence="2" id="KW-0732">Signal</keyword>
<dbReference type="OrthoDB" id="9850223at2"/>
<dbReference type="AlphaFoldDB" id="A1AR33"/>
<dbReference type="KEGG" id="ppd:Ppro_2196"/>
<feature type="coiled-coil region" evidence="1">
    <location>
        <begin position="128"/>
        <end position="158"/>
    </location>
</feature>
<dbReference type="Proteomes" id="UP000006732">
    <property type="component" value="Chromosome"/>
</dbReference>
<proteinExistence type="predicted"/>
<reference evidence="3 4" key="1">
    <citation type="submission" date="2006-10" db="EMBL/GenBank/DDBJ databases">
        <title>Complete sequence of chromosome of Pelobacter propionicus DSM 2379.</title>
        <authorList>
            <consortium name="US DOE Joint Genome Institute"/>
            <person name="Copeland A."/>
            <person name="Lucas S."/>
            <person name="Lapidus A."/>
            <person name="Barry K."/>
            <person name="Detter J.C."/>
            <person name="Glavina del Rio T."/>
            <person name="Hammon N."/>
            <person name="Israni S."/>
            <person name="Dalin E."/>
            <person name="Tice H."/>
            <person name="Pitluck S."/>
            <person name="Saunders E."/>
            <person name="Brettin T."/>
            <person name="Bruce D."/>
            <person name="Han C."/>
            <person name="Tapia R."/>
            <person name="Schmutz J."/>
            <person name="Larimer F."/>
            <person name="Land M."/>
            <person name="Hauser L."/>
            <person name="Kyrpides N."/>
            <person name="Kim E."/>
            <person name="Lovley D."/>
            <person name="Richardson P."/>
        </authorList>
    </citation>
    <scope>NUCLEOTIDE SEQUENCE [LARGE SCALE GENOMIC DNA]</scope>
    <source>
        <strain evidence="4">DSM 2379 / NBRC 103807 / OttBd1</strain>
    </source>
</reference>
<feature type="chain" id="PRO_5002632039" description="Secreted protein" evidence="2">
    <location>
        <begin position="25"/>
        <end position="158"/>
    </location>
</feature>
<keyword evidence="4" id="KW-1185">Reference proteome</keyword>
<name>A1AR33_PELPD</name>
<keyword evidence="1" id="KW-0175">Coiled coil</keyword>